<gene>
    <name evidence="1" type="ORF">B0H17DRAFT_1218616</name>
</gene>
<protein>
    <submittedName>
        <fullName evidence="1">Uncharacterized protein</fullName>
    </submittedName>
</protein>
<comment type="caution">
    <text evidence="1">The sequence shown here is derived from an EMBL/GenBank/DDBJ whole genome shotgun (WGS) entry which is preliminary data.</text>
</comment>
<organism evidence="1 2">
    <name type="scientific">Mycena rosella</name>
    <name type="common">Pink bonnet</name>
    <name type="synonym">Agaricus rosellus</name>
    <dbReference type="NCBI Taxonomy" id="1033263"/>
    <lineage>
        <taxon>Eukaryota</taxon>
        <taxon>Fungi</taxon>
        <taxon>Dikarya</taxon>
        <taxon>Basidiomycota</taxon>
        <taxon>Agaricomycotina</taxon>
        <taxon>Agaricomycetes</taxon>
        <taxon>Agaricomycetidae</taxon>
        <taxon>Agaricales</taxon>
        <taxon>Marasmiineae</taxon>
        <taxon>Mycenaceae</taxon>
        <taxon>Mycena</taxon>
    </lineage>
</organism>
<evidence type="ECO:0000313" key="2">
    <source>
        <dbReference type="Proteomes" id="UP001221757"/>
    </source>
</evidence>
<evidence type="ECO:0000313" key="1">
    <source>
        <dbReference type="EMBL" id="KAJ7626479.1"/>
    </source>
</evidence>
<proteinExistence type="predicted"/>
<dbReference type="EMBL" id="JARKIE010000583">
    <property type="protein sequence ID" value="KAJ7626479.1"/>
    <property type="molecule type" value="Genomic_DNA"/>
</dbReference>
<accession>A0AAD7BNU0</accession>
<dbReference type="AlphaFoldDB" id="A0AAD7BNU0"/>
<reference evidence="1" key="1">
    <citation type="submission" date="2023-03" db="EMBL/GenBank/DDBJ databases">
        <title>Massive genome expansion in bonnet fungi (Mycena s.s.) driven by repeated elements and novel gene families across ecological guilds.</title>
        <authorList>
            <consortium name="Lawrence Berkeley National Laboratory"/>
            <person name="Harder C.B."/>
            <person name="Miyauchi S."/>
            <person name="Viragh M."/>
            <person name="Kuo A."/>
            <person name="Thoen E."/>
            <person name="Andreopoulos B."/>
            <person name="Lu D."/>
            <person name="Skrede I."/>
            <person name="Drula E."/>
            <person name="Henrissat B."/>
            <person name="Morin E."/>
            <person name="Kohler A."/>
            <person name="Barry K."/>
            <person name="LaButti K."/>
            <person name="Morin E."/>
            <person name="Salamov A."/>
            <person name="Lipzen A."/>
            <person name="Mereny Z."/>
            <person name="Hegedus B."/>
            <person name="Baldrian P."/>
            <person name="Stursova M."/>
            <person name="Weitz H."/>
            <person name="Taylor A."/>
            <person name="Grigoriev I.V."/>
            <person name="Nagy L.G."/>
            <person name="Martin F."/>
            <person name="Kauserud H."/>
        </authorList>
    </citation>
    <scope>NUCLEOTIDE SEQUENCE</scope>
    <source>
        <strain evidence="1">CBHHK067</strain>
    </source>
</reference>
<name>A0AAD7BNU0_MYCRO</name>
<sequence length="100" mass="11068">MARMGGAGMDGHRFADDEGWEDVCDGVQDVVFTGETDPRHGMAWHHYEYAGRVRPWDGLIGLVMRPRDRSLGLATYFISGHLDVLAPSWGGSVCFARGEE</sequence>
<dbReference type="Proteomes" id="UP001221757">
    <property type="component" value="Unassembled WGS sequence"/>
</dbReference>
<keyword evidence="2" id="KW-1185">Reference proteome</keyword>